<comment type="similarity">
    <text evidence="5">Belongs to the TRAFAC class TrmE-Era-EngA-EngB-Septin-like GTPase superfamily. AIG1/Toc34/Toc159-like paraseptin GTPase family. IAN subfamily.</text>
</comment>
<keyword evidence="8" id="KW-0547">Nucleotide-binding</keyword>
<comment type="subcellular location">
    <subcellularLocation>
        <location evidence="3">Cytoplasm</location>
        <location evidence="3">Cytosol</location>
    </subcellularLocation>
    <subcellularLocation>
        <location evidence="2">Endoplasmic reticulum</location>
    </subcellularLocation>
    <subcellularLocation>
        <location evidence="4">Golgi apparatus</location>
    </subcellularLocation>
    <subcellularLocation>
        <location evidence="1">Mitochondrion</location>
    </subcellularLocation>
</comment>
<dbReference type="Gene3D" id="3.40.50.300">
    <property type="entry name" value="P-loop containing nucleotide triphosphate hydrolases"/>
    <property type="match status" value="2"/>
</dbReference>
<comment type="function">
    <text evidence="13">Exerts an anti-apoptotic effect in the immune system and is involved in responses to infections.</text>
</comment>
<dbReference type="GO" id="GO:0005783">
    <property type="term" value="C:endoplasmic reticulum"/>
    <property type="evidence" value="ECO:0007669"/>
    <property type="project" value="UniProtKB-SubCell"/>
</dbReference>
<evidence type="ECO:0000256" key="3">
    <source>
        <dbReference type="ARBA" id="ARBA00004514"/>
    </source>
</evidence>
<reference evidence="17" key="1">
    <citation type="submission" date="2025-08" db="UniProtKB">
        <authorList>
            <consortium name="Ensembl"/>
        </authorList>
    </citation>
    <scope>IDENTIFICATION</scope>
</reference>
<dbReference type="GO" id="GO:0005525">
    <property type="term" value="F:GTP binding"/>
    <property type="evidence" value="ECO:0007669"/>
    <property type="project" value="UniProtKB-KW"/>
</dbReference>
<protein>
    <recommendedName>
        <fullName evidence="14">GTPase IMAP family member 8</fullName>
    </recommendedName>
    <alternativeName>
        <fullName evidence="15">Immune-associated nucleotide-binding protein 9</fullName>
    </alternativeName>
</protein>
<sequence length="466" mass="51756">MANQMTQPREPDLRMVLVGKTGVGKSAAGNTVLGRKAFKSKPSSSSMTSVCQKELGEFDGQTLAVVDTPGLFDTRNKENAQREMIRCISFAAPGPHVFLVVIPANRFTEEEQDTVKLIQKVFGEKAALYTMVLFTHGDDLEEEEVTIEDFINSSPPLCSFVNQCAGGYHVFNNRSKDPSQVQELLKKINMMVQKNGGSDYTNEMLQEAERAIKEETEQIQKENPGTNPDDARKKAEDFFVRSFTEAGAATGGPFGAFFGSELRVVLVGQERVGKSSAGNTILGKKVLDCRISSVPVTLRPQKVEGDVEGLRVSVVDTPGLFSPESAEGNKALLEAVELSSPGPHVFLLTLQLGRFTAQEEESMERLQKMLGPAVSKHTMLLFTYGDRLEDTDMQQFIREDANLQKLLKSCSGHYHVFNNKKMEDREQVQELLDKIQKISQGGSWIYQREDRAGDSFFSSLKGFWKK</sequence>
<keyword evidence="9" id="KW-0256">Endoplasmic reticulum</keyword>
<keyword evidence="6" id="KW-0963">Cytoplasm</keyword>
<evidence type="ECO:0000256" key="7">
    <source>
        <dbReference type="ARBA" id="ARBA00022737"/>
    </source>
</evidence>
<evidence type="ECO:0000256" key="10">
    <source>
        <dbReference type="ARBA" id="ARBA00023034"/>
    </source>
</evidence>
<keyword evidence="11" id="KW-0496">Mitochondrion</keyword>
<proteinExistence type="inferred from homology"/>
<dbReference type="PANTHER" id="PTHR10903">
    <property type="entry name" value="GTPASE, IMAP FAMILY MEMBER-RELATED"/>
    <property type="match status" value="1"/>
</dbReference>
<dbReference type="InterPro" id="IPR006703">
    <property type="entry name" value="G_AIG1"/>
</dbReference>
<organism evidence="17 18">
    <name type="scientific">Fundulus heteroclitus</name>
    <name type="common">Killifish</name>
    <name type="synonym">Mummichog</name>
    <dbReference type="NCBI Taxonomy" id="8078"/>
    <lineage>
        <taxon>Eukaryota</taxon>
        <taxon>Metazoa</taxon>
        <taxon>Chordata</taxon>
        <taxon>Craniata</taxon>
        <taxon>Vertebrata</taxon>
        <taxon>Euteleostomi</taxon>
        <taxon>Actinopterygii</taxon>
        <taxon>Neopterygii</taxon>
        <taxon>Teleostei</taxon>
        <taxon>Neoteleostei</taxon>
        <taxon>Acanthomorphata</taxon>
        <taxon>Ovalentaria</taxon>
        <taxon>Atherinomorphae</taxon>
        <taxon>Cyprinodontiformes</taxon>
        <taxon>Fundulidae</taxon>
        <taxon>Fundulus</taxon>
    </lineage>
</organism>
<dbReference type="Proteomes" id="UP000265000">
    <property type="component" value="Unplaced"/>
</dbReference>
<dbReference type="STRING" id="8078.ENSFHEP00000015757"/>
<evidence type="ECO:0000256" key="5">
    <source>
        <dbReference type="ARBA" id="ARBA00008535"/>
    </source>
</evidence>
<dbReference type="GO" id="GO:0005739">
    <property type="term" value="C:mitochondrion"/>
    <property type="evidence" value="ECO:0007669"/>
    <property type="project" value="UniProtKB-SubCell"/>
</dbReference>
<keyword evidence="7" id="KW-0677">Repeat</keyword>
<dbReference type="InterPro" id="IPR045058">
    <property type="entry name" value="GIMA/IAN/Toc"/>
</dbReference>
<evidence type="ECO:0000256" key="9">
    <source>
        <dbReference type="ARBA" id="ARBA00022824"/>
    </source>
</evidence>
<name>A0A3Q2PS51_FUNHE</name>
<evidence type="ECO:0000256" key="13">
    <source>
        <dbReference type="ARBA" id="ARBA00056809"/>
    </source>
</evidence>
<dbReference type="GO" id="GO:0005829">
    <property type="term" value="C:cytosol"/>
    <property type="evidence" value="ECO:0007669"/>
    <property type="project" value="UniProtKB-SubCell"/>
</dbReference>
<dbReference type="InterPro" id="IPR027417">
    <property type="entry name" value="P-loop_NTPase"/>
</dbReference>
<evidence type="ECO:0000259" key="16">
    <source>
        <dbReference type="PROSITE" id="PS51720"/>
    </source>
</evidence>
<reference evidence="17" key="2">
    <citation type="submission" date="2025-09" db="UniProtKB">
        <authorList>
            <consortium name="Ensembl"/>
        </authorList>
    </citation>
    <scope>IDENTIFICATION</scope>
</reference>
<feature type="domain" description="AIG1-type G" evidence="16">
    <location>
        <begin position="10"/>
        <end position="209"/>
    </location>
</feature>
<dbReference type="PROSITE" id="PS51720">
    <property type="entry name" value="G_AIG1"/>
    <property type="match status" value="2"/>
</dbReference>
<evidence type="ECO:0000256" key="4">
    <source>
        <dbReference type="ARBA" id="ARBA00004555"/>
    </source>
</evidence>
<evidence type="ECO:0000313" key="17">
    <source>
        <dbReference type="Ensembl" id="ENSFHEP00000015757.1"/>
    </source>
</evidence>
<evidence type="ECO:0000256" key="6">
    <source>
        <dbReference type="ARBA" id="ARBA00022490"/>
    </source>
</evidence>
<dbReference type="Pfam" id="PF04548">
    <property type="entry name" value="AIG1"/>
    <property type="match status" value="2"/>
</dbReference>
<evidence type="ECO:0000256" key="1">
    <source>
        <dbReference type="ARBA" id="ARBA00004173"/>
    </source>
</evidence>
<accession>A0A3Q2PS51</accession>
<evidence type="ECO:0000256" key="14">
    <source>
        <dbReference type="ARBA" id="ARBA00073539"/>
    </source>
</evidence>
<dbReference type="PANTHER" id="PTHR10903:SF186">
    <property type="entry name" value="GTPASE IMAP FAMILY MEMBER 4-LIKE-RELATED"/>
    <property type="match status" value="1"/>
</dbReference>
<evidence type="ECO:0000256" key="8">
    <source>
        <dbReference type="ARBA" id="ARBA00022741"/>
    </source>
</evidence>
<evidence type="ECO:0000256" key="15">
    <source>
        <dbReference type="ARBA" id="ARBA00077278"/>
    </source>
</evidence>
<evidence type="ECO:0000256" key="11">
    <source>
        <dbReference type="ARBA" id="ARBA00023128"/>
    </source>
</evidence>
<dbReference type="Ensembl" id="ENSFHET00000023967.1">
    <property type="protein sequence ID" value="ENSFHEP00000015757.1"/>
    <property type="gene ID" value="ENSFHEG00000017393.1"/>
</dbReference>
<dbReference type="FunFam" id="3.40.50.300:FF:000366">
    <property type="entry name" value="GTPase, IMAP family member 2"/>
    <property type="match status" value="1"/>
</dbReference>
<keyword evidence="12" id="KW-0342">GTP-binding</keyword>
<evidence type="ECO:0000256" key="12">
    <source>
        <dbReference type="ARBA" id="ARBA00023134"/>
    </source>
</evidence>
<feature type="domain" description="AIG1-type G" evidence="16">
    <location>
        <begin position="259"/>
        <end position="455"/>
    </location>
</feature>
<dbReference type="GO" id="GO:0005794">
    <property type="term" value="C:Golgi apparatus"/>
    <property type="evidence" value="ECO:0007669"/>
    <property type="project" value="UniProtKB-SubCell"/>
</dbReference>
<evidence type="ECO:0000256" key="2">
    <source>
        <dbReference type="ARBA" id="ARBA00004240"/>
    </source>
</evidence>
<evidence type="ECO:0000313" key="18">
    <source>
        <dbReference type="Proteomes" id="UP000265000"/>
    </source>
</evidence>
<keyword evidence="18" id="KW-1185">Reference proteome</keyword>
<dbReference type="GeneTree" id="ENSGT01120000271858"/>
<dbReference type="SUPFAM" id="SSF52540">
    <property type="entry name" value="P-loop containing nucleoside triphosphate hydrolases"/>
    <property type="match status" value="2"/>
</dbReference>
<keyword evidence="10" id="KW-0333">Golgi apparatus</keyword>
<dbReference type="CDD" id="cd01852">
    <property type="entry name" value="AIG1"/>
    <property type="match status" value="1"/>
</dbReference>
<dbReference type="FunFam" id="3.40.50.300:FF:000536">
    <property type="entry name" value="GTPase IMAP family member 8"/>
    <property type="match status" value="1"/>
</dbReference>
<dbReference type="AlphaFoldDB" id="A0A3Q2PS51"/>